<feature type="chain" id="PRO_5045641948" evidence="1">
    <location>
        <begin position="23"/>
        <end position="229"/>
    </location>
</feature>
<accession>A0ABT1XJ79</accession>
<evidence type="ECO:0000313" key="3">
    <source>
        <dbReference type="Proteomes" id="UP001165267"/>
    </source>
</evidence>
<dbReference type="RefSeq" id="WP_257512563.1">
    <property type="nucleotide sequence ID" value="NZ_JANKHG010000018.1"/>
</dbReference>
<reference evidence="2" key="1">
    <citation type="submission" date="2022-07" db="EMBL/GenBank/DDBJ databases">
        <authorList>
            <person name="Xamxidin M."/>
        </authorList>
    </citation>
    <scope>NUCLEOTIDE SEQUENCE</scope>
    <source>
        <strain evidence="2">YS8-69</strain>
    </source>
</reference>
<evidence type="ECO:0000313" key="2">
    <source>
        <dbReference type="EMBL" id="MCR2747345.1"/>
    </source>
</evidence>
<organism evidence="2 3">
    <name type="scientific">Limnobacter parvus</name>
    <dbReference type="NCBI Taxonomy" id="2939690"/>
    <lineage>
        <taxon>Bacteria</taxon>
        <taxon>Pseudomonadati</taxon>
        <taxon>Pseudomonadota</taxon>
        <taxon>Betaproteobacteria</taxon>
        <taxon>Burkholderiales</taxon>
        <taxon>Burkholderiaceae</taxon>
        <taxon>Limnobacter</taxon>
    </lineage>
</organism>
<protein>
    <submittedName>
        <fullName evidence="2">DUF4197 domain-containing protein</fullName>
    </submittedName>
</protein>
<dbReference type="Pfam" id="PF13852">
    <property type="entry name" value="DUF4197"/>
    <property type="match status" value="1"/>
</dbReference>
<dbReference type="Proteomes" id="UP001165267">
    <property type="component" value="Unassembled WGS sequence"/>
</dbReference>
<evidence type="ECO:0000256" key="1">
    <source>
        <dbReference type="SAM" id="SignalP"/>
    </source>
</evidence>
<dbReference type="EMBL" id="JANKHG010000018">
    <property type="protein sequence ID" value="MCR2747345.1"/>
    <property type="molecule type" value="Genomic_DNA"/>
</dbReference>
<sequence length="229" mass="24341">MRFFIRPFLIALTLMYAGTVAANNLSGITSKEAVTALRTTLDKGADAAVGSLGKADGFLGNPAVRIKLPDYLENSKGMLKMMGMGSQLDQMEVSMNRAAEAAVPQAKAVLKKTIQNMTVEDAKQVLGGGDTAVTDFFRSKSQSDLFAQLLPIVKGKTAQVGLAQQYNALAEKGSRFGLVKAEDANLESYVTNKALDALFLMVAEEEKAIRANPVAAGSAVLKKVFGSMK</sequence>
<feature type="signal peptide" evidence="1">
    <location>
        <begin position="1"/>
        <end position="22"/>
    </location>
</feature>
<comment type="caution">
    <text evidence="2">The sequence shown here is derived from an EMBL/GenBank/DDBJ whole genome shotgun (WGS) entry which is preliminary data.</text>
</comment>
<name>A0ABT1XJ79_9BURK</name>
<dbReference type="InterPro" id="IPR025245">
    <property type="entry name" value="DUF4197"/>
</dbReference>
<gene>
    <name evidence="2" type="ORF">NSP04_11850</name>
</gene>
<keyword evidence="3" id="KW-1185">Reference proteome</keyword>
<keyword evidence="1" id="KW-0732">Signal</keyword>
<proteinExistence type="predicted"/>